<gene>
    <name evidence="1" type="ORF">COO09_05115</name>
</gene>
<name>A0A2A4FYZ6_9SPHN</name>
<dbReference type="NCBIfam" id="TIGR04255">
    <property type="entry name" value="sporadTIGR04255"/>
    <property type="match status" value="1"/>
</dbReference>
<dbReference type="Proteomes" id="UP000218934">
    <property type="component" value="Unassembled WGS sequence"/>
</dbReference>
<accession>A0A2A4FYZ6</accession>
<evidence type="ECO:0000313" key="2">
    <source>
        <dbReference type="Proteomes" id="UP000218934"/>
    </source>
</evidence>
<keyword evidence="2" id="KW-1185">Reference proteome</keyword>
<dbReference type="RefSeq" id="WP_096616433.1">
    <property type="nucleotide sequence ID" value="NZ_NWUF01000003.1"/>
</dbReference>
<dbReference type="EMBL" id="NWUF01000003">
    <property type="protein sequence ID" value="PCE43682.1"/>
    <property type="molecule type" value="Genomic_DNA"/>
</dbReference>
<proteinExistence type="predicted"/>
<dbReference type="OrthoDB" id="128994at2"/>
<evidence type="ECO:0000313" key="1">
    <source>
        <dbReference type="EMBL" id="PCE43682.1"/>
    </source>
</evidence>
<evidence type="ECO:0008006" key="3">
    <source>
        <dbReference type="Google" id="ProtNLM"/>
    </source>
</evidence>
<organism evidence="1 2">
    <name type="scientific">Rhizorhabdus dicambivorans</name>
    <dbReference type="NCBI Taxonomy" id="1850238"/>
    <lineage>
        <taxon>Bacteria</taxon>
        <taxon>Pseudomonadati</taxon>
        <taxon>Pseudomonadota</taxon>
        <taxon>Alphaproteobacteria</taxon>
        <taxon>Sphingomonadales</taxon>
        <taxon>Sphingomonadaceae</taxon>
        <taxon>Rhizorhabdus</taxon>
    </lineage>
</organism>
<comment type="caution">
    <text evidence="1">The sequence shown here is derived from an EMBL/GenBank/DDBJ whole genome shotgun (WGS) entry which is preliminary data.</text>
</comment>
<dbReference type="AlphaFoldDB" id="A0A2A4FYZ6"/>
<sequence length="266" mass="30317">MKPIRPNFARPPLVEQAITFMFDRLDGFEIGDYGLFWAMIRHDFPTTEAQPPLEPVTEQFEGFRPDQFTFRLVDGGMMPRTFYHSADGCELVQVQSDRFAFNWRGGGTAPYPHSEQTMKRFNELFAIFEKFAAERGFPKVQVRQCELVNVNIVPVDEFGKSFADAPEFFRVPEMGRDIEFLRPETYISSMRHLIEIEGKPVGRLYSALSPVTRIADDDPAYRLELTARGAPIGGDTAAFFDIARSAINAVFLSATTKKAREHWGEQ</sequence>
<protein>
    <recommendedName>
        <fullName evidence="3">TIGR04255 family protein</fullName>
    </recommendedName>
</protein>
<reference evidence="1 2" key="1">
    <citation type="submission" date="2017-09" db="EMBL/GenBank/DDBJ databases">
        <title>The Catabolism of 3,6-Dichlorosalicylic acid is Initiated by the Cytochrome P450 Monooxygenase DsmABC in Rhizorhabdus dicambivorans Ndbn-20.</title>
        <authorList>
            <person name="Na L."/>
        </authorList>
    </citation>
    <scope>NUCLEOTIDE SEQUENCE [LARGE SCALE GENOMIC DNA]</scope>
    <source>
        <strain evidence="1 2">Ndbn-20m</strain>
    </source>
</reference>
<dbReference type="InterPro" id="IPR026349">
    <property type="entry name" value="CHP04255"/>
</dbReference>